<organism evidence="2 3">
    <name type="scientific">Lithospermum erythrorhizon</name>
    <name type="common">Purple gromwell</name>
    <name type="synonym">Lithospermum officinale var. erythrorhizon</name>
    <dbReference type="NCBI Taxonomy" id="34254"/>
    <lineage>
        <taxon>Eukaryota</taxon>
        <taxon>Viridiplantae</taxon>
        <taxon>Streptophyta</taxon>
        <taxon>Embryophyta</taxon>
        <taxon>Tracheophyta</taxon>
        <taxon>Spermatophyta</taxon>
        <taxon>Magnoliopsida</taxon>
        <taxon>eudicotyledons</taxon>
        <taxon>Gunneridae</taxon>
        <taxon>Pentapetalae</taxon>
        <taxon>asterids</taxon>
        <taxon>lamiids</taxon>
        <taxon>Boraginales</taxon>
        <taxon>Boraginaceae</taxon>
        <taxon>Boraginoideae</taxon>
        <taxon>Lithospermeae</taxon>
        <taxon>Lithospermum</taxon>
    </lineage>
</organism>
<reference evidence="2 3" key="1">
    <citation type="submission" date="2024-01" db="EMBL/GenBank/DDBJ databases">
        <title>The complete chloroplast genome sequence of Lithospermum erythrorhizon: insights into the phylogenetic relationship among Boraginaceae species and the maternal lineages of purple gromwells.</title>
        <authorList>
            <person name="Okada T."/>
            <person name="Watanabe K."/>
        </authorList>
    </citation>
    <scope>NUCLEOTIDE SEQUENCE [LARGE SCALE GENOMIC DNA]</scope>
</reference>
<dbReference type="InterPro" id="IPR013103">
    <property type="entry name" value="RVT_2"/>
</dbReference>
<name>A0AAV3P904_LITER</name>
<dbReference type="InterPro" id="IPR043502">
    <property type="entry name" value="DNA/RNA_pol_sf"/>
</dbReference>
<accession>A0AAV3P904</accession>
<feature type="domain" description="Reverse transcriptase Ty1/copia-type" evidence="1">
    <location>
        <begin position="4"/>
        <end position="107"/>
    </location>
</feature>
<dbReference type="EMBL" id="BAABME010032029">
    <property type="protein sequence ID" value="GAA0148009.1"/>
    <property type="molecule type" value="Genomic_DNA"/>
</dbReference>
<keyword evidence="3" id="KW-1185">Reference proteome</keyword>
<sequence>MDLWQMDVKNAFLHGELDRDIYINQPQGLNQEKPNFVCKLKKTLYGLKQASRAWYGKIVEFLVESGYHVGPADSSLFVKVQGGKLSVVLVYVDDLFITGDDKDEINEQGQTC</sequence>
<evidence type="ECO:0000313" key="3">
    <source>
        <dbReference type="Proteomes" id="UP001454036"/>
    </source>
</evidence>
<dbReference type="Proteomes" id="UP001454036">
    <property type="component" value="Unassembled WGS sequence"/>
</dbReference>
<protein>
    <recommendedName>
        <fullName evidence="1">Reverse transcriptase Ty1/copia-type domain-containing protein</fullName>
    </recommendedName>
</protein>
<evidence type="ECO:0000313" key="2">
    <source>
        <dbReference type="EMBL" id="GAA0148009.1"/>
    </source>
</evidence>
<evidence type="ECO:0000259" key="1">
    <source>
        <dbReference type="Pfam" id="PF07727"/>
    </source>
</evidence>
<gene>
    <name evidence="2" type="ORF">LIER_42978</name>
</gene>
<proteinExistence type="predicted"/>
<dbReference type="SUPFAM" id="SSF56672">
    <property type="entry name" value="DNA/RNA polymerases"/>
    <property type="match status" value="1"/>
</dbReference>
<dbReference type="AlphaFoldDB" id="A0AAV3P904"/>
<dbReference type="Pfam" id="PF07727">
    <property type="entry name" value="RVT_2"/>
    <property type="match status" value="1"/>
</dbReference>
<comment type="caution">
    <text evidence="2">The sequence shown here is derived from an EMBL/GenBank/DDBJ whole genome shotgun (WGS) entry which is preliminary data.</text>
</comment>